<accession>A0A6A6IGR2</accession>
<keyword evidence="4" id="KW-1185">Reference proteome</keyword>
<evidence type="ECO:0000313" key="3">
    <source>
        <dbReference type="EMBL" id="KAF2249611.1"/>
    </source>
</evidence>
<keyword evidence="3" id="KW-0808">Transferase</keyword>
<dbReference type="PANTHER" id="PTHR24359">
    <property type="entry name" value="SERINE/THREONINE-PROTEIN KINASE SBK1"/>
    <property type="match status" value="1"/>
</dbReference>
<dbReference type="RefSeq" id="XP_033684615.1">
    <property type="nucleotide sequence ID" value="XM_033821571.1"/>
</dbReference>
<protein>
    <submittedName>
        <fullName evidence="3">Kinase-like protein</fullName>
    </submittedName>
</protein>
<reference evidence="3" key="1">
    <citation type="journal article" date="2020" name="Stud. Mycol.">
        <title>101 Dothideomycetes genomes: a test case for predicting lifestyles and emergence of pathogens.</title>
        <authorList>
            <person name="Haridas S."/>
            <person name="Albert R."/>
            <person name="Binder M."/>
            <person name="Bloem J."/>
            <person name="Labutti K."/>
            <person name="Salamov A."/>
            <person name="Andreopoulos B."/>
            <person name="Baker S."/>
            <person name="Barry K."/>
            <person name="Bills G."/>
            <person name="Bluhm B."/>
            <person name="Cannon C."/>
            <person name="Castanera R."/>
            <person name="Culley D."/>
            <person name="Daum C."/>
            <person name="Ezra D."/>
            <person name="Gonzalez J."/>
            <person name="Henrissat B."/>
            <person name="Kuo A."/>
            <person name="Liang C."/>
            <person name="Lipzen A."/>
            <person name="Lutzoni F."/>
            <person name="Magnuson J."/>
            <person name="Mondo S."/>
            <person name="Nolan M."/>
            <person name="Ohm R."/>
            <person name="Pangilinan J."/>
            <person name="Park H.-J."/>
            <person name="Ramirez L."/>
            <person name="Alfaro M."/>
            <person name="Sun H."/>
            <person name="Tritt A."/>
            <person name="Yoshinaga Y."/>
            <person name="Zwiers L.-H."/>
            <person name="Turgeon B."/>
            <person name="Goodwin S."/>
            <person name="Spatafora J."/>
            <person name="Crous P."/>
            <person name="Grigoriev I."/>
        </authorList>
    </citation>
    <scope>NUCLEOTIDE SEQUENCE</scope>
    <source>
        <strain evidence="3">CBS 122368</strain>
    </source>
</reference>
<dbReference type="Gene3D" id="1.10.510.10">
    <property type="entry name" value="Transferase(Phosphotransferase) domain 1"/>
    <property type="match status" value="1"/>
</dbReference>
<dbReference type="Gene3D" id="3.30.200.20">
    <property type="entry name" value="Phosphorylase Kinase, domain 1"/>
    <property type="match status" value="1"/>
</dbReference>
<dbReference type="Proteomes" id="UP000800094">
    <property type="component" value="Unassembled WGS sequence"/>
</dbReference>
<dbReference type="InterPro" id="IPR008271">
    <property type="entry name" value="Ser/Thr_kinase_AS"/>
</dbReference>
<dbReference type="Pfam" id="PF00069">
    <property type="entry name" value="Pkinase"/>
    <property type="match status" value="1"/>
</dbReference>
<dbReference type="InterPro" id="IPR000719">
    <property type="entry name" value="Prot_kinase_dom"/>
</dbReference>
<keyword evidence="3" id="KW-0418">Kinase</keyword>
<name>A0A6A6IGR2_9PLEO</name>
<proteinExistence type="predicted"/>
<evidence type="ECO:0000256" key="1">
    <source>
        <dbReference type="SAM" id="MobiDB-lite"/>
    </source>
</evidence>
<feature type="compositionally biased region" description="Low complexity" evidence="1">
    <location>
        <begin position="827"/>
        <end position="838"/>
    </location>
</feature>
<feature type="compositionally biased region" description="Polar residues" evidence="1">
    <location>
        <begin position="777"/>
        <end position="789"/>
    </location>
</feature>
<dbReference type="SUPFAM" id="SSF56112">
    <property type="entry name" value="Protein kinase-like (PK-like)"/>
    <property type="match status" value="1"/>
</dbReference>
<feature type="compositionally biased region" description="Low complexity" evidence="1">
    <location>
        <begin position="488"/>
        <end position="510"/>
    </location>
</feature>
<sequence length="909" mass="100095">MESAPPSEGLEASLLRRWFPQSAAGISTLQQHERFSETDLRDISDVLRRVGKGAWSRIPRVYAVLRLMDRLDAIDLFLAQSISDVYFPFSHQTLPQSLNPSVAQGFLQVQRVVLSSALDLERETGRHRHFASAADVPFIKVEDLGKGTYGFVDRVISTISHKEYARKLIPRGRTFRRDQRILRDFERELGALKKLRHHRHIVQLIGSYTDPRFVGIVMSPIAECDLKEFLNNCVSDGKANPHSPKSFTRSFFGCLTSALCYLHDSTIRHKDIKPQNVLVSQHTVYLTDFGISLDWSEVGQSTTTGPTPKTARYCAPEVSDYAPRNTSSDLWSLGCIFLEIWTVLKGETIANLHAFLEANGSMSSCYHVNSEATFAWIKRLELKATPADNPPIDWMRHLLVEEKGKRWTARQLLSEIESVNSNPEVKFAFSGQCCMEELESAESVVSSTGSLHESSVTGLVARQSPSTSTATIELAGEERLKAQFGPVPTSSSSPLKTAASSRSSNVTSNSKTIKPLSDRTPMTEDSIKGPSSSSELALEGTPNSEEGVPLDVPELREFAQWMQKRIDDSGRPQSSHPEITPASQHHAETRLPSLASLETGEPPSSSSDVLETSAADMIAELAFDLAARNEKRSSGQFDVESNMRADERGEQISDHAPHASEKTATNTTDEESMLSHDHMSYRPEGDSISTAPEYPVQPTKDSSHKSPNSSYVASPSAQYEWNTPERGNSNSIFGIQKLSRCSQAAASSSHGIPAHAHVMQPDESTLELDTQARDDLSVSSGEQDISTIEDSIAPTHGPSKADATRPAEDREEVTLQPLEKSEEVEYGTSKPSTSTGPTEIGDVLPSRPTAPFIGSSRNQGWPADVPRNDTLLDAHRQTPASKSDEDSAHLQSTPLEDLPSRVLQMRRLR</sequence>
<gene>
    <name evidence="3" type="ORF">BU26DRAFT_286766</name>
</gene>
<feature type="region of interest" description="Disordered" evidence="1">
    <location>
        <begin position="479"/>
        <end position="550"/>
    </location>
</feature>
<evidence type="ECO:0000259" key="2">
    <source>
        <dbReference type="PROSITE" id="PS50011"/>
    </source>
</evidence>
<dbReference type="GO" id="GO:0004674">
    <property type="term" value="F:protein serine/threonine kinase activity"/>
    <property type="evidence" value="ECO:0007669"/>
    <property type="project" value="TreeGrafter"/>
</dbReference>
<dbReference type="SMART" id="SM00220">
    <property type="entry name" value="S_TKc"/>
    <property type="match status" value="1"/>
</dbReference>
<dbReference type="PROSITE" id="PS50011">
    <property type="entry name" value="PROTEIN_KINASE_DOM"/>
    <property type="match status" value="1"/>
</dbReference>
<feature type="compositionally biased region" description="Basic and acidic residues" evidence="1">
    <location>
        <begin position="866"/>
        <end position="888"/>
    </location>
</feature>
<dbReference type="EMBL" id="ML987194">
    <property type="protein sequence ID" value="KAF2249611.1"/>
    <property type="molecule type" value="Genomic_DNA"/>
</dbReference>
<feature type="compositionally biased region" description="Polar residues" evidence="1">
    <location>
        <begin position="571"/>
        <end position="583"/>
    </location>
</feature>
<dbReference type="AlphaFoldDB" id="A0A6A6IGR2"/>
<feature type="domain" description="Protein kinase" evidence="2">
    <location>
        <begin position="138"/>
        <end position="425"/>
    </location>
</feature>
<dbReference type="GeneID" id="54574901"/>
<dbReference type="OrthoDB" id="4062651at2759"/>
<organism evidence="3 4">
    <name type="scientific">Trematosphaeria pertusa</name>
    <dbReference type="NCBI Taxonomy" id="390896"/>
    <lineage>
        <taxon>Eukaryota</taxon>
        <taxon>Fungi</taxon>
        <taxon>Dikarya</taxon>
        <taxon>Ascomycota</taxon>
        <taxon>Pezizomycotina</taxon>
        <taxon>Dothideomycetes</taxon>
        <taxon>Pleosporomycetidae</taxon>
        <taxon>Pleosporales</taxon>
        <taxon>Massarineae</taxon>
        <taxon>Trematosphaeriaceae</taxon>
        <taxon>Trematosphaeria</taxon>
    </lineage>
</organism>
<feature type="compositionally biased region" description="Polar residues" evidence="1">
    <location>
        <begin position="705"/>
        <end position="750"/>
    </location>
</feature>
<feature type="region of interest" description="Disordered" evidence="1">
    <location>
        <begin position="628"/>
        <end position="909"/>
    </location>
</feature>
<dbReference type="CDD" id="cd00180">
    <property type="entry name" value="PKc"/>
    <property type="match status" value="1"/>
</dbReference>
<dbReference type="GO" id="GO:0005524">
    <property type="term" value="F:ATP binding"/>
    <property type="evidence" value="ECO:0007669"/>
    <property type="project" value="InterPro"/>
</dbReference>
<dbReference type="PROSITE" id="PS00108">
    <property type="entry name" value="PROTEIN_KINASE_ST"/>
    <property type="match status" value="1"/>
</dbReference>
<evidence type="ECO:0000313" key="4">
    <source>
        <dbReference type="Proteomes" id="UP000800094"/>
    </source>
</evidence>
<feature type="region of interest" description="Disordered" evidence="1">
    <location>
        <begin position="566"/>
        <end position="612"/>
    </location>
</feature>
<feature type="compositionally biased region" description="Basic and acidic residues" evidence="1">
    <location>
        <begin position="673"/>
        <end position="685"/>
    </location>
</feature>
<dbReference type="InterPro" id="IPR011009">
    <property type="entry name" value="Kinase-like_dom_sf"/>
</dbReference>
<dbReference type="PANTHER" id="PTHR24359:SF1">
    <property type="entry name" value="INHIBITOR OF NUCLEAR FACTOR KAPPA-B KINASE EPSILON SUBUNIT HOMOLOG 1-RELATED"/>
    <property type="match status" value="1"/>
</dbReference>
<feature type="compositionally biased region" description="Basic and acidic residues" evidence="1">
    <location>
        <begin position="641"/>
        <end position="661"/>
    </location>
</feature>